<dbReference type="PANTHER" id="PTHR12109:SF3">
    <property type="entry name" value="RING FINGER PROTEIN 141"/>
    <property type="match status" value="1"/>
</dbReference>
<gene>
    <name evidence="6" type="ORF">DICPUDRAFT_26932</name>
</gene>
<dbReference type="InterPro" id="IPR013083">
    <property type="entry name" value="Znf_RING/FYVE/PHD"/>
</dbReference>
<dbReference type="STRING" id="5786.F0Z9F1"/>
<dbReference type="InterPro" id="IPR047126">
    <property type="entry name" value="RNF141-like"/>
</dbReference>
<dbReference type="InterPro" id="IPR001841">
    <property type="entry name" value="Znf_RING"/>
</dbReference>
<keyword evidence="1" id="KW-0479">Metal-binding</keyword>
<dbReference type="PROSITE" id="PS50089">
    <property type="entry name" value="ZF_RING_2"/>
    <property type="match status" value="1"/>
</dbReference>
<evidence type="ECO:0000256" key="3">
    <source>
        <dbReference type="ARBA" id="ARBA00022833"/>
    </source>
</evidence>
<evidence type="ECO:0000256" key="2">
    <source>
        <dbReference type="ARBA" id="ARBA00022771"/>
    </source>
</evidence>
<evidence type="ECO:0000256" key="1">
    <source>
        <dbReference type="ARBA" id="ARBA00022723"/>
    </source>
</evidence>
<dbReference type="EMBL" id="GL870958">
    <property type="protein sequence ID" value="EGC39371.1"/>
    <property type="molecule type" value="Genomic_DNA"/>
</dbReference>
<keyword evidence="7" id="KW-1185">Reference proteome</keyword>
<keyword evidence="2 4" id="KW-0863">Zinc-finger</keyword>
<dbReference type="RefSeq" id="XP_003284045.1">
    <property type="nucleotide sequence ID" value="XM_003283997.1"/>
</dbReference>
<dbReference type="OrthoDB" id="18818at2759"/>
<keyword evidence="3" id="KW-0862">Zinc</keyword>
<dbReference type="PANTHER" id="PTHR12109">
    <property type="entry name" value="RING FINGER PROTEIN 141-RELATED"/>
    <property type="match status" value="1"/>
</dbReference>
<dbReference type="Gene3D" id="3.30.40.10">
    <property type="entry name" value="Zinc/RING finger domain, C3HC4 (zinc finger)"/>
    <property type="match status" value="1"/>
</dbReference>
<name>F0Z9F1_DICPU</name>
<dbReference type="GeneID" id="10509951"/>
<evidence type="ECO:0000259" key="5">
    <source>
        <dbReference type="PROSITE" id="PS50089"/>
    </source>
</evidence>
<dbReference type="SUPFAM" id="SSF57850">
    <property type="entry name" value="RING/U-box"/>
    <property type="match status" value="1"/>
</dbReference>
<dbReference type="GO" id="GO:0004842">
    <property type="term" value="F:ubiquitin-protein transferase activity"/>
    <property type="evidence" value="ECO:0000318"/>
    <property type="project" value="GO_Central"/>
</dbReference>
<dbReference type="GO" id="GO:0051865">
    <property type="term" value="P:protein autoubiquitination"/>
    <property type="evidence" value="ECO:0000318"/>
    <property type="project" value="GO_Central"/>
</dbReference>
<dbReference type="PROSITE" id="PS00518">
    <property type="entry name" value="ZF_RING_1"/>
    <property type="match status" value="1"/>
</dbReference>
<dbReference type="GO" id="GO:0008270">
    <property type="term" value="F:zinc ion binding"/>
    <property type="evidence" value="ECO:0007669"/>
    <property type="project" value="UniProtKB-KW"/>
</dbReference>
<dbReference type="OMA" id="TETILWK"/>
<organism evidence="6 7">
    <name type="scientific">Dictyostelium purpureum</name>
    <name type="common">Slime mold</name>
    <dbReference type="NCBI Taxonomy" id="5786"/>
    <lineage>
        <taxon>Eukaryota</taxon>
        <taxon>Amoebozoa</taxon>
        <taxon>Evosea</taxon>
        <taxon>Eumycetozoa</taxon>
        <taxon>Dictyostelia</taxon>
        <taxon>Dictyosteliales</taxon>
        <taxon>Dictyosteliaceae</taxon>
        <taxon>Dictyostelium</taxon>
    </lineage>
</organism>
<dbReference type="InParanoid" id="F0Z9F1"/>
<dbReference type="Proteomes" id="UP000001064">
    <property type="component" value="Unassembled WGS sequence"/>
</dbReference>
<dbReference type="KEGG" id="dpp:DICPUDRAFT_26932"/>
<dbReference type="eggNOG" id="KOG1039">
    <property type="taxonomic scope" value="Eukaryota"/>
</dbReference>
<dbReference type="VEuPathDB" id="AmoebaDB:DICPUDRAFT_26932"/>
<dbReference type="InterPro" id="IPR017907">
    <property type="entry name" value="Znf_RING_CS"/>
</dbReference>
<reference evidence="7" key="1">
    <citation type="journal article" date="2011" name="Genome Biol.">
        <title>Comparative genomics of the social amoebae Dictyostelium discoideum and Dictyostelium purpureum.</title>
        <authorList>
            <consortium name="US DOE Joint Genome Institute (JGI-PGF)"/>
            <person name="Sucgang R."/>
            <person name="Kuo A."/>
            <person name="Tian X."/>
            <person name="Salerno W."/>
            <person name="Parikh A."/>
            <person name="Feasley C.L."/>
            <person name="Dalin E."/>
            <person name="Tu H."/>
            <person name="Huang E."/>
            <person name="Barry K."/>
            <person name="Lindquist E."/>
            <person name="Shapiro H."/>
            <person name="Bruce D."/>
            <person name="Schmutz J."/>
            <person name="Salamov A."/>
            <person name="Fey P."/>
            <person name="Gaudet P."/>
            <person name="Anjard C."/>
            <person name="Babu M.M."/>
            <person name="Basu S."/>
            <person name="Bushmanova Y."/>
            <person name="van der Wel H."/>
            <person name="Katoh-Kurasawa M."/>
            <person name="Dinh C."/>
            <person name="Coutinho P.M."/>
            <person name="Saito T."/>
            <person name="Elias M."/>
            <person name="Schaap P."/>
            <person name="Kay R.R."/>
            <person name="Henrissat B."/>
            <person name="Eichinger L."/>
            <person name="Rivero F."/>
            <person name="Putnam N.H."/>
            <person name="West C.M."/>
            <person name="Loomis W.F."/>
            <person name="Chisholm R.L."/>
            <person name="Shaulsky G."/>
            <person name="Strassmann J.E."/>
            <person name="Queller D.C."/>
            <person name="Kuspa A."/>
            <person name="Grigoriev I.V."/>
        </authorList>
    </citation>
    <scope>NUCLEOTIDE SEQUENCE [LARGE SCALE GENOMIC DNA]</scope>
    <source>
        <strain evidence="7">QSDP1</strain>
    </source>
</reference>
<evidence type="ECO:0000313" key="7">
    <source>
        <dbReference type="Proteomes" id="UP000001064"/>
    </source>
</evidence>
<feature type="domain" description="RING-type" evidence="5">
    <location>
        <begin position="150"/>
        <end position="187"/>
    </location>
</feature>
<dbReference type="Pfam" id="PF13639">
    <property type="entry name" value="zf-RING_2"/>
    <property type="match status" value="1"/>
</dbReference>
<evidence type="ECO:0000256" key="4">
    <source>
        <dbReference type="PROSITE-ProRule" id="PRU00175"/>
    </source>
</evidence>
<accession>F0Z9F1</accession>
<proteinExistence type="predicted"/>
<protein>
    <recommendedName>
        <fullName evidence="5">RING-type domain-containing protein</fullName>
    </recommendedName>
</protein>
<evidence type="ECO:0000313" key="6">
    <source>
        <dbReference type="EMBL" id="EGC39371.1"/>
    </source>
</evidence>
<sequence length="225" mass="25700">MGNSIKKASNMNEFKTEVYNTNNKINSKNFLKKETNIYITLTIDVPETEIVTETILWKFLVKVLILVYNKTNEGNYKNEQPFIKTKLSFGEFYKFLESIHNYIDLENKRLSNSNNNSSSNNNTTTSASSATTALNALYSSQDNGDDDKLCPICLDNEATSIGDCAHAFCTFCIKEWREKSNSCPLCRSENTSNDKSDFLLIEERSDDNNDSLLEFIKSTLYFIKK</sequence>
<dbReference type="AlphaFoldDB" id="F0Z9F1"/>
<dbReference type="SMART" id="SM00184">
    <property type="entry name" value="RING"/>
    <property type="match status" value="1"/>
</dbReference>